<name>A0A1R0GM64_9FUNG</name>
<dbReference type="AlphaFoldDB" id="A0A1R0GM64"/>
<evidence type="ECO:0000313" key="1">
    <source>
        <dbReference type="EMBL" id="OLY77972.1"/>
    </source>
</evidence>
<gene>
    <name evidence="1" type="ORF">AYI68_g7991</name>
</gene>
<evidence type="ECO:0000313" key="2">
    <source>
        <dbReference type="Proteomes" id="UP000187455"/>
    </source>
</evidence>
<dbReference type="OrthoDB" id="5540755at2759"/>
<proteinExistence type="predicted"/>
<accession>A0A1R0GM64</accession>
<sequence length="244" mass="29180">MKESGKTSSQLFSYRKFYHEGFNGTFIRPRKVLPPTLLSFRDDYLVLMPLSKNEDPVWSKNLYSDFNFVTICDKNDTRKDCDMHSPRLYNYYELPKKTFDMFNSFCETRAHEQYKVILKMDFDIFIDKQYLYKVIDYMVENHNKRIYFGDPMGRSSDDNNIAMNGKVYGVTSNIISDYCSCTYRKPNTGLEDFWFGYAVGSCVKEKKYNVEDSLLYYHSLEHLIYHKKYQRNNVNYRSGRILFE</sequence>
<reference evidence="1 2" key="1">
    <citation type="journal article" date="2016" name="Mol. Biol. Evol.">
        <title>Genome-Wide Survey of Gut Fungi (Harpellales) Reveals the First Horizontally Transferred Ubiquitin Gene from a Mosquito Host.</title>
        <authorList>
            <person name="Wang Y."/>
            <person name="White M.M."/>
            <person name="Kvist S."/>
            <person name="Moncalvo J.M."/>
        </authorList>
    </citation>
    <scope>NUCLEOTIDE SEQUENCE [LARGE SCALE GENOMIC DNA]</scope>
    <source>
        <strain evidence="1 2">ALG-7-W6</strain>
    </source>
</reference>
<evidence type="ECO:0008006" key="3">
    <source>
        <dbReference type="Google" id="ProtNLM"/>
    </source>
</evidence>
<dbReference type="EMBL" id="LSSL01007496">
    <property type="protein sequence ID" value="OLY77972.1"/>
    <property type="molecule type" value="Genomic_DNA"/>
</dbReference>
<comment type="caution">
    <text evidence="1">The sequence shown here is derived from an EMBL/GenBank/DDBJ whole genome shotgun (WGS) entry which is preliminary data.</text>
</comment>
<keyword evidence="2" id="KW-1185">Reference proteome</keyword>
<protein>
    <recommendedName>
        <fullName evidence="3">Hexosyltransferase</fullName>
    </recommendedName>
</protein>
<dbReference type="Proteomes" id="UP000187455">
    <property type="component" value="Unassembled WGS sequence"/>
</dbReference>
<organism evidence="1 2">
    <name type="scientific">Smittium mucronatum</name>
    <dbReference type="NCBI Taxonomy" id="133383"/>
    <lineage>
        <taxon>Eukaryota</taxon>
        <taxon>Fungi</taxon>
        <taxon>Fungi incertae sedis</taxon>
        <taxon>Zoopagomycota</taxon>
        <taxon>Kickxellomycotina</taxon>
        <taxon>Harpellomycetes</taxon>
        <taxon>Harpellales</taxon>
        <taxon>Legeriomycetaceae</taxon>
        <taxon>Smittium</taxon>
    </lineage>
</organism>